<accession>A0ABS7ZJW4</accession>
<gene>
    <name evidence="3" type="ORF">LEP48_12075</name>
</gene>
<protein>
    <submittedName>
        <fullName evidence="3">DUF308 domain-containing protein</fullName>
    </submittedName>
</protein>
<feature type="transmembrane region" description="Helical" evidence="2">
    <location>
        <begin position="47"/>
        <end position="67"/>
    </location>
</feature>
<dbReference type="Proteomes" id="UP001319870">
    <property type="component" value="Unassembled WGS sequence"/>
</dbReference>
<keyword evidence="2" id="KW-0472">Membrane</keyword>
<keyword evidence="2" id="KW-0812">Transmembrane</keyword>
<name>A0ABS7ZJW4_9MICO</name>
<keyword evidence="4" id="KW-1185">Reference proteome</keyword>
<feature type="transmembrane region" description="Helical" evidence="2">
    <location>
        <begin position="145"/>
        <end position="165"/>
    </location>
</feature>
<organism evidence="3 4">
    <name type="scientific">Isoptericola luteus</name>
    <dbReference type="NCBI Taxonomy" id="2879484"/>
    <lineage>
        <taxon>Bacteria</taxon>
        <taxon>Bacillati</taxon>
        <taxon>Actinomycetota</taxon>
        <taxon>Actinomycetes</taxon>
        <taxon>Micrococcales</taxon>
        <taxon>Promicromonosporaceae</taxon>
        <taxon>Isoptericola</taxon>
    </lineage>
</organism>
<feature type="region of interest" description="Disordered" evidence="1">
    <location>
        <begin position="198"/>
        <end position="259"/>
    </location>
</feature>
<dbReference type="InterPro" id="IPR005325">
    <property type="entry name" value="DUF308_memb"/>
</dbReference>
<comment type="caution">
    <text evidence="3">The sequence shown here is derived from an EMBL/GenBank/DDBJ whole genome shotgun (WGS) entry which is preliminary data.</text>
</comment>
<reference evidence="3 4" key="1">
    <citation type="submission" date="2021-09" db="EMBL/GenBank/DDBJ databases">
        <title>Isoptericola luteus sp. nov., a novel bacterium isolated from Harbin, the capital city of Heilongjiang province.</title>
        <authorList>
            <person name="Li J."/>
        </authorList>
    </citation>
    <scope>NUCLEOTIDE SEQUENCE [LARGE SCALE GENOMIC DNA]</scope>
    <source>
        <strain evidence="3 4">NEAU-Y5</strain>
    </source>
</reference>
<evidence type="ECO:0000313" key="3">
    <source>
        <dbReference type="EMBL" id="MCA5894080.1"/>
    </source>
</evidence>
<evidence type="ECO:0000256" key="1">
    <source>
        <dbReference type="SAM" id="MobiDB-lite"/>
    </source>
</evidence>
<feature type="compositionally biased region" description="Pro residues" evidence="1">
    <location>
        <begin position="240"/>
        <end position="250"/>
    </location>
</feature>
<feature type="transmembrane region" description="Helical" evidence="2">
    <location>
        <begin position="21"/>
        <end position="41"/>
    </location>
</feature>
<dbReference type="EMBL" id="JAIXCQ010000008">
    <property type="protein sequence ID" value="MCA5894080.1"/>
    <property type="molecule type" value="Genomic_DNA"/>
</dbReference>
<dbReference type="PANTHER" id="PTHR34989">
    <property type="entry name" value="PROTEIN HDED"/>
    <property type="match status" value="1"/>
</dbReference>
<keyword evidence="2" id="KW-1133">Transmembrane helix</keyword>
<feature type="compositionally biased region" description="Polar residues" evidence="1">
    <location>
        <begin position="213"/>
        <end position="232"/>
    </location>
</feature>
<feature type="transmembrane region" description="Helical" evidence="2">
    <location>
        <begin position="112"/>
        <end position="133"/>
    </location>
</feature>
<feature type="transmembrane region" description="Helical" evidence="2">
    <location>
        <begin position="87"/>
        <end position="106"/>
    </location>
</feature>
<feature type="transmembrane region" description="Helical" evidence="2">
    <location>
        <begin position="171"/>
        <end position="192"/>
    </location>
</feature>
<dbReference type="InterPro" id="IPR052712">
    <property type="entry name" value="Acid_resist_chaperone_HdeD"/>
</dbReference>
<sequence>MPDDATATPLSQRTVGSARRLWGLVYVRAVAYLAAGVVLFINPDEGLVWLRWLIGLVIFAQGVLLIVEGRPTRADTTAAATGDEVSWRFVVGIVSVAAALVIVLWPSMSARVLYLVVGIWACAAGVSGVIGALRARALRALAWDWQLVNAVLWLVLGVVILTRPTDDTPTIALLLALYLLLAGAVILVGGFAGSTRVRDERTGRTGRTATAASPRSQPAPSRGTASGVSTTRPAAERPSTEPPSGEPPSPTRGDDTRPG</sequence>
<dbReference type="PANTHER" id="PTHR34989:SF1">
    <property type="entry name" value="PROTEIN HDED"/>
    <property type="match status" value="1"/>
</dbReference>
<evidence type="ECO:0000313" key="4">
    <source>
        <dbReference type="Proteomes" id="UP001319870"/>
    </source>
</evidence>
<proteinExistence type="predicted"/>
<evidence type="ECO:0000256" key="2">
    <source>
        <dbReference type="SAM" id="Phobius"/>
    </source>
</evidence>
<dbReference type="RefSeq" id="WP_225565850.1">
    <property type="nucleotide sequence ID" value="NZ_JAIXCQ010000008.1"/>
</dbReference>
<dbReference type="Pfam" id="PF03729">
    <property type="entry name" value="DUF308"/>
    <property type="match status" value="2"/>
</dbReference>